<evidence type="ECO:0000256" key="6">
    <source>
        <dbReference type="ARBA" id="ARBA00022840"/>
    </source>
</evidence>
<dbReference type="PROSITE" id="PS00108">
    <property type="entry name" value="PROTEIN_KINASE_ST"/>
    <property type="match status" value="1"/>
</dbReference>
<evidence type="ECO:0000256" key="9">
    <source>
        <dbReference type="SAM" id="MobiDB-lite"/>
    </source>
</evidence>
<dbReference type="AlphaFoldDB" id="A0A9N8QEB1"/>
<dbReference type="Pfam" id="PF00069">
    <property type="entry name" value="Pkinase"/>
    <property type="match status" value="1"/>
</dbReference>
<dbReference type="GO" id="GO:0004674">
    <property type="term" value="F:protein serine/threonine kinase activity"/>
    <property type="evidence" value="ECO:0007669"/>
    <property type="project" value="UniProtKB-KW"/>
</dbReference>
<feature type="region of interest" description="Disordered" evidence="9">
    <location>
        <begin position="462"/>
        <end position="574"/>
    </location>
</feature>
<dbReference type="EMBL" id="CAJHJF010002286">
    <property type="protein sequence ID" value="CAD6924933.1"/>
    <property type="molecule type" value="Genomic_DNA"/>
</dbReference>
<evidence type="ECO:0000256" key="1">
    <source>
        <dbReference type="ARBA" id="ARBA00012513"/>
    </source>
</evidence>
<feature type="compositionally biased region" description="Basic and acidic residues" evidence="9">
    <location>
        <begin position="482"/>
        <end position="492"/>
    </location>
</feature>
<keyword evidence="4" id="KW-0547">Nucleotide-binding</keyword>
<name>A0A9N8QEB1_9BASI</name>
<accession>A0A9N8QEB1</accession>
<evidence type="ECO:0000256" key="2">
    <source>
        <dbReference type="ARBA" id="ARBA00022527"/>
    </source>
</evidence>
<dbReference type="InterPro" id="IPR008271">
    <property type="entry name" value="Ser/Thr_kinase_AS"/>
</dbReference>
<dbReference type="EC" id="2.7.11.1" evidence="1"/>
<organism evidence="11 12">
    <name type="scientific">Tilletia laevis</name>
    <dbReference type="NCBI Taxonomy" id="157183"/>
    <lineage>
        <taxon>Eukaryota</taxon>
        <taxon>Fungi</taxon>
        <taxon>Dikarya</taxon>
        <taxon>Basidiomycota</taxon>
        <taxon>Ustilaginomycotina</taxon>
        <taxon>Exobasidiomycetes</taxon>
        <taxon>Tilletiales</taxon>
        <taxon>Tilletiaceae</taxon>
        <taxon>Tilletia</taxon>
    </lineage>
</organism>
<dbReference type="PANTHER" id="PTHR22967:SF57">
    <property type="entry name" value="AUXILIN, ISOFORM A-RELATED"/>
    <property type="match status" value="1"/>
</dbReference>
<evidence type="ECO:0000256" key="5">
    <source>
        <dbReference type="ARBA" id="ARBA00022777"/>
    </source>
</evidence>
<dbReference type="GO" id="GO:0005737">
    <property type="term" value="C:cytoplasm"/>
    <property type="evidence" value="ECO:0007669"/>
    <property type="project" value="TreeGrafter"/>
</dbReference>
<dbReference type="SUPFAM" id="SSF56112">
    <property type="entry name" value="Protein kinase-like (PK-like)"/>
    <property type="match status" value="1"/>
</dbReference>
<evidence type="ECO:0000256" key="3">
    <source>
        <dbReference type="ARBA" id="ARBA00022679"/>
    </source>
</evidence>
<evidence type="ECO:0000313" key="11">
    <source>
        <dbReference type="EMBL" id="CAD6924933.1"/>
    </source>
</evidence>
<keyword evidence="2" id="KW-0723">Serine/threonine-protein kinase</keyword>
<feature type="domain" description="Protein kinase" evidence="10">
    <location>
        <begin position="52"/>
        <end position="366"/>
    </location>
</feature>
<keyword evidence="6" id="KW-0067">ATP-binding</keyword>
<dbReference type="PROSITE" id="PS50011">
    <property type="entry name" value="PROTEIN_KINASE_DOM"/>
    <property type="match status" value="1"/>
</dbReference>
<evidence type="ECO:0000256" key="4">
    <source>
        <dbReference type="ARBA" id="ARBA00022741"/>
    </source>
</evidence>
<reference evidence="11 12" key="1">
    <citation type="submission" date="2020-10" db="EMBL/GenBank/DDBJ databases">
        <authorList>
            <person name="Sedaghatjoo S."/>
        </authorList>
    </citation>
    <scope>NUCLEOTIDE SEQUENCE [LARGE SCALE GENOMIC DNA]</scope>
    <source>
        <strain evidence="11 12">LLFL</strain>
    </source>
</reference>
<evidence type="ECO:0000256" key="7">
    <source>
        <dbReference type="ARBA" id="ARBA00047899"/>
    </source>
</evidence>
<proteinExistence type="predicted"/>
<comment type="catalytic activity">
    <reaction evidence="7">
        <text>L-threonyl-[protein] + ATP = O-phospho-L-threonyl-[protein] + ADP + H(+)</text>
        <dbReference type="Rhea" id="RHEA:46608"/>
        <dbReference type="Rhea" id="RHEA-COMP:11060"/>
        <dbReference type="Rhea" id="RHEA-COMP:11605"/>
        <dbReference type="ChEBI" id="CHEBI:15378"/>
        <dbReference type="ChEBI" id="CHEBI:30013"/>
        <dbReference type="ChEBI" id="CHEBI:30616"/>
        <dbReference type="ChEBI" id="CHEBI:61977"/>
        <dbReference type="ChEBI" id="CHEBI:456216"/>
        <dbReference type="EC" id="2.7.11.1"/>
    </reaction>
</comment>
<feature type="compositionally biased region" description="Low complexity" evidence="9">
    <location>
        <begin position="513"/>
        <end position="536"/>
    </location>
</feature>
<evidence type="ECO:0000313" key="12">
    <source>
        <dbReference type="Proteomes" id="UP000836404"/>
    </source>
</evidence>
<feature type="region of interest" description="Disordered" evidence="9">
    <location>
        <begin position="379"/>
        <end position="443"/>
    </location>
</feature>
<comment type="catalytic activity">
    <reaction evidence="8">
        <text>L-seryl-[protein] + ATP = O-phospho-L-seryl-[protein] + ADP + H(+)</text>
        <dbReference type="Rhea" id="RHEA:17989"/>
        <dbReference type="Rhea" id="RHEA-COMP:9863"/>
        <dbReference type="Rhea" id="RHEA-COMP:11604"/>
        <dbReference type="ChEBI" id="CHEBI:15378"/>
        <dbReference type="ChEBI" id="CHEBI:29999"/>
        <dbReference type="ChEBI" id="CHEBI:30616"/>
        <dbReference type="ChEBI" id="CHEBI:83421"/>
        <dbReference type="ChEBI" id="CHEBI:456216"/>
        <dbReference type="EC" id="2.7.11.1"/>
    </reaction>
</comment>
<evidence type="ECO:0000256" key="8">
    <source>
        <dbReference type="ARBA" id="ARBA00048679"/>
    </source>
</evidence>
<dbReference type="GO" id="GO:0005524">
    <property type="term" value="F:ATP binding"/>
    <property type="evidence" value="ECO:0007669"/>
    <property type="project" value="UniProtKB-KW"/>
</dbReference>
<feature type="compositionally biased region" description="Low complexity" evidence="9">
    <location>
        <begin position="907"/>
        <end position="919"/>
    </location>
</feature>
<dbReference type="InterPro" id="IPR000719">
    <property type="entry name" value="Prot_kinase_dom"/>
</dbReference>
<dbReference type="SMART" id="SM00220">
    <property type="entry name" value="S_TKc"/>
    <property type="match status" value="1"/>
</dbReference>
<protein>
    <recommendedName>
        <fullName evidence="1">non-specific serine/threonine protein kinase</fullName>
        <ecNumber evidence="1">2.7.11.1</ecNumber>
    </recommendedName>
</protein>
<gene>
    <name evidence="11" type="ORF">JKILLFL_G4275</name>
</gene>
<feature type="compositionally biased region" description="Gly residues" evidence="9">
    <location>
        <begin position="463"/>
        <end position="474"/>
    </location>
</feature>
<feature type="compositionally biased region" description="Low complexity" evidence="9">
    <location>
        <begin position="388"/>
        <end position="432"/>
    </location>
</feature>
<dbReference type="InterPro" id="IPR011009">
    <property type="entry name" value="Kinase-like_dom_sf"/>
</dbReference>
<dbReference type="GO" id="GO:0000147">
    <property type="term" value="P:actin cortical patch assembly"/>
    <property type="evidence" value="ECO:0007669"/>
    <property type="project" value="TreeGrafter"/>
</dbReference>
<dbReference type="GO" id="GO:0007015">
    <property type="term" value="P:actin filament organization"/>
    <property type="evidence" value="ECO:0007669"/>
    <property type="project" value="TreeGrafter"/>
</dbReference>
<feature type="region of interest" description="Disordered" evidence="9">
    <location>
        <begin position="883"/>
        <end position="925"/>
    </location>
</feature>
<dbReference type="PANTHER" id="PTHR22967">
    <property type="entry name" value="SERINE/THREONINE PROTEIN KINASE"/>
    <property type="match status" value="1"/>
</dbReference>
<dbReference type="Gene3D" id="1.10.510.10">
    <property type="entry name" value="Transferase(Phosphotransferase) domain 1"/>
    <property type="match status" value="1"/>
</dbReference>
<keyword evidence="5" id="KW-0418">Kinase</keyword>
<keyword evidence="12" id="KW-1185">Reference proteome</keyword>
<sequence>MQASAAGSGAGAMRGPPLPASAPPAAAIMPHGGAALGTLAPGTLVRVGAYTCTIKRYLSQGGFAHVYLVTVPQPIPMPPPAKATNLLVLKRMAVPDKEALVIVRNEVETHKQLRSHPFIAHFLEASASTIQAPSGSPQGSAAGGYEIFILMEYCPGGGLIDLMNARLRNRLREAEILHIFAQVCEGVAHMHHQDPPILHRDLKVENILLVPPPTSQGPPGSLASCSHHAESISFKLCDFGSAVSIRSRSPPASMDAARALEADLNRHTTLQYRAPEMVDVYRRPPVAIGEPADIWALGILLYKLCYYTTPFEENGGGPLAILNVRYRFPPQPAYSESLKGVIKSILVERPEARPSIDRLRVNVARLRNTSPPAEALQRVAAEDGVPMSSSSSSSTKALPSSSQSGTGKASLASVSTSSSAPSTPDLASSLSSPLPPLPTRASPNAAALEDDLITFRDDASRNGGIGAAGRGMADGAGTSAKAEMDKELRELEAQMDSKASMRRGRPTKAATLGPVVSLFPSSGSPSVSASAKPSPGLEKPSLWTESEATPPLSPPIASPGFEKQGLWTDLKSPSPASIQQKLDLWAELEKPYTSKAVSPIPSPSAAPNLAATPAPLSVNKSGLWTDLDMTGGSGNFAPKAAPPLSVLGRQPSFGAKPAAISSETDLLGSSRSSRAYPPIVSPSINSDGSVAGVGRLGRSGSLGKLIGNNRSGEHLPTDRMQVGGARGGGGGTVPATGASPSGPSVGAIRTTSVAARVGLVNAANSPSASSPSSAVSAASNTSLPNATGGLLAPLGVRPQPSPACPNGGIIRPKPIVAVGVNQHRSPALRPTGSGPGPLLKPIPNVGLVKNAGPTSIGRGPSSNVYANANANTNTNTIASPKAAASRFPDLSTPPPSSSPDVGATAANNNNGSSDSNNPSPTVAEEPFRGVSNLIARWQAHAENPSSSAMSSSTSSAAVGAGAAAAGTAGNNFSTQQTLITVPFSSVSRGLDLHFIFVTI</sequence>
<comment type="caution">
    <text evidence="11">The sequence shown here is derived from an EMBL/GenBank/DDBJ whole genome shotgun (WGS) entry which is preliminary data.</text>
</comment>
<evidence type="ECO:0000259" key="10">
    <source>
        <dbReference type="PROSITE" id="PS50011"/>
    </source>
</evidence>
<dbReference type="Proteomes" id="UP000836404">
    <property type="component" value="Unassembled WGS sequence"/>
</dbReference>
<keyword evidence="3" id="KW-0808">Transferase</keyword>